<evidence type="ECO:0000313" key="6">
    <source>
        <dbReference type="Proteomes" id="UP000184394"/>
    </source>
</evidence>
<protein>
    <submittedName>
        <fullName evidence="5">MutS domain V</fullName>
    </submittedName>
</protein>
<feature type="domain" description="DNA mismatch repair proteins mutS family" evidence="4">
    <location>
        <begin position="390"/>
        <end position="562"/>
    </location>
</feature>
<dbReference type="Gene3D" id="3.40.50.300">
    <property type="entry name" value="P-loop containing nucleotide triphosphate hydrolases"/>
    <property type="match status" value="1"/>
</dbReference>
<gene>
    <name evidence="5" type="ORF">SAMN04487860_12334</name>
</gene>
<name>A0A1M7MJQ2_RUMFL</name>
<evidence type="ECO:0000256" key="2">
    <source>
        <dbReference type="ARBA" id="ARBA00022840"/>
    </source>
</evidence>
<dbReference type="PANTHER" id="PTHR11361:SF34">
    <property type="entry name" value="DNA MISMATCH REPAIR PROTEIN MSH1, MITOCHONDRIAL"/>
    <property type="match status" value="1"/>
</dbReference>
<organism evidence="5 6">
    <name type="scientific">Ruminococcus flavefaciens</name>
    <dbReference type="NCBI Taxonomy" id="1265"/>
    <lineage>
        <taxon>Bacteria</taxon>
        <taxon>Bacillati</taxon>
        <taxon>Bacillota</taxon>
        <taxon>Clostridia</taxon>
        <taxon>Eubacteriales</taxon>
        <taxon>Oscillospiraceae</taxon>
        <taxon>Ruminococcus</taxon>
    </lineage>
</organism>
<dbReference type="GO" id="GO:0006298">
    <property type="term" value="P:mismatch repair"/>
    <property type="evidence" value="ECO:0007669"/>
    <property type="project" value="InterPro"/>
</dbReference>
<dbReference type="GO" id="GO:0005524">
    <property type="term" value="F:ATP binding"/>
    <property type="evidence" value="ECO:0007669"/>
    <property type="project" value="UniProtKB-KW"/>
</dbReference>
<keyword evidence="2" id="KW-0067">ATP-binding</keyword>
<dbReference type="AlphaFoldDB" id="A0A1M7MJQ2"/>
<keyword evidence="3" id="KW-0238">DNA-binding</keyword>
<dbReference type="PANTHER" id="PTHR11361">
    <property type="entry name" value="DNA MISMATCH REPAIR PROTEIN MUTS FAMILY MEMBER"/>
    <property type="match status" value="1"/>
</dbReference>
<reference evidence="5 6" key="1">
    <citation type="submission" date="2016-11" db="EMBL/GenBank/DDBJ databases">
        <authorList>
            <person name="Jaros S."/>
            <person name="Januszkiewicz K."/>
            <person name="Wedrychowicz H."/>
        </authorList>
    </citation>
    <scope>NUCLEOTIDE SEQUENCE [LARGE SCALE GENOMIC DNA]</scope>
    <source>
        <strain evidence="5 6">Y1</strain>
    </source>
</reference>
<dbReference type="SMART" id="SM00534">
    <property type="entry name" value="MUTSac"/>
    <property type="match status" value="1"/>
</dbReference>
<dbReference type="OrthoDB" id="9808166at2"/>
<dbReference type="InterPro" id="IPR045076">
    <property type="entry name" value="MutS"/>
</dbReference>
<evidence type="ECO:0000313" key="5">
    <source>
        <dbReference type="EMBL" id="SHM91193.1"/>
    </source>
</evidence>
<dbReference type="Proteomes" id="UP000184394">
    <property type="component" value="Unassembled WGS sequence"/>
</dbReference>
<sequence>MRSNNHFSILFPYYEDTEYKQLSESACHDLGLDTLCRELSNDPKEQNIIMNIISNMTNDPRVAAYRQKVFVDILGFPKLRKQLSELFERIEFLRKFSGSNIQTDEKLGFWHLMHRLDELDDYIKCVEAMRECLSDKEIKSEGLQGFKEYIDELYNDACFAEMKKDIAELKIKSLNIQSVTLGVNVNSRFEAVSMGLVSINDKPFKKSNIVTNFADAIASKSKIQEGNEWDGDMHYHQVDKLNEHKISNFIQKAGGYLAVTNTPFIDGRIRATVTKTPDGDGSANATCYLDKVINKMLDSLVKKLRDTFSKYADIAIVNISQIIPEFMYYIMFAEFIERSMEKGFRFCEAQLIDGENVSMDARGLYNLKLAVNMQNVDDIVYNDLVFDKEHTIYILTGANRGGKTTITQAVGLMYVLAQGGIYVPASSFEYKPVDCVYTHFPADEDKTMDLGRLGEECVRFKAIYSECTKDSLLLLNETFSTTSFEEGFYIANDSVRALLSKQVKTIYNTHMHKLAADVDELNKGNSGVKASSLIMKSDNGKRSFKVEVASPEGLSYAKDIAEKYGVTYEMLVK</sequence>
<dbReference type="GO" id="GO:0030983">
    <property type="term" value="F:mismatched DNA binding"/>
    <property type="evidence" value="ECO:0007669"/>
    <property type="project" value="InterPro"/>
</dbReference>
<dbReference type="GO" id="GO:0005829">
    <property type="term" value="C:cytosol"/>
    <property type="evidence" value="ECO:0007669"/>
    <property type="project" value="TreeGrafter"/>
</dbReference>
<dbReference type="GO" id="GO:0140664">
    <property type="term" value="F:ATP-dependent DNA damage sensor activity"/>
    <property type="evidence" value="ECO:0007669"/>
    <property type="project" value="InterPro"/>
</dbReference>
<evidence type="ECO:0000259" key="4">
    <source>
        <dbReference type="SMART" id="SM00534"/>
    </source>
</evidence>
<keyword evidence="1" id="KW-0547">Nucleotide-binding</keyword>
<accession>A0A1M7MJQ2</accession>
<evidence type="ECO:0000256" key="1">
    <source>
        <dbReference type="ARBA" id="ARBA00022741"/>
    </source>
</evidence>
<dbReference type="Pfam" id="PF00488">
    <property type="entry name" value="MutS_V"/>
    <property type="match status" value="1"/>
</dbReference>
<dbReference type="EMBL" id="FRCT01000023">
    <property type="protein sequence ID" value="SHM91193.1"/>
    <property type="molecule type" value="Genomic_DNA"/>
</dbReference>
<dbReference type="InterPro" id="IPR027417">
    <property type="entry name" value="P-loop_NTPase"/>
</dbReference>
<proteinExistence type="predicted"/>
<dbReference type="InterPro" id="IPR000432">
    <property type="entry name" value="DNA_mismatch_repair_MutS_C"/>
</dbReference>
<evidence type="ECO:0000256" key="3">
    <source>
        <dbReference type="ARBA" id="ARBA00023125"/>
    </source>
</evidence>
<dbReference type="SUPFAM" id="SSF52540">
    <property type="entry name" value="P-loop containing nucleoside triphosphate hydrolases"/>
    <property type="match status" value="1"/>
</dbReference>
<dbReference type="RefSeq" id="WP_072952473.1">
    <property type="nucleotide sequence ID" value="NZ_FRCT01000023.1"/>
</dbReference>